<proteinExistence type="predicted"/>
<dbReference type="GO" id="GO:0005868">
    <property type="term" value="C:cytoplasmic dynein complex"/>
    <property type="evidence" value="ECO:0007669"/>
    <property type="project" value="TreeGrafter"/>
</dbReference>
<evidence type="ECO:0000313" key="6">
    <source>
        <dbReference type="Proteomes" id="UP000187209"/>
    </source>
</evidence>
<dbReference type="InterPro" id="IPR036322">
    <property type="entry name" value="WD40_repeat_dom_sf"/>
</dbReference>
<dbReference type="InterPro" id="IPR001680">
    <property type="entry name" value="WD40_rpt"/>
</dbReference>
<accession>A0A1R2BAM5</accession>
<evidence type="ECO:0000256" key="1">
    <source>
        <dbReference type="ARBA" id="ARBA00004496"/>
    </source>
</evidence>
<sequence>MELFAYASEGVSFEGSLSKKEKETADEESMTDDIKYVNRGMNTRPLKDQETQVEIKKKRTKESGNVESFLKKVEDLMHKELDKTSKAFQYYQVDWNLDSPPKMIQSYSGPKIEEIKKTQSSDDYFSTGGATELSLSVSSLSWNTKGSILAVGYSFTGHLGWCGHRSFLRTWSTSTSKQDEYEVEGCISSLEFSNLSPSILAIGTFNGVLITLDLDKGEILSRSSIDEYQHRESITGLIWVSQSQYNLYSISTDGKVLNWNQENLEFPIRGVLIKGKHELEGGTCFAVTEDCSSLIIGAESGRVMKYNIPSLITQSLPNDGLKIKPDAEIVLNNMHPTYRQQLLKGASKFCMDLGLKEVDIRALFINKPDIAKVYPNAMSLHYERHDGPVTGIACNPFHRNLFATSSTDSYVKIYNGLNSRANLVLEPVVAGKVMKISWSEVRPLVLAVGCDNGSVYIYDFLQSKTHYVLEISYQRNFVADVKFNKRIKDYLAIGYRTGEVRIYQLPDIFNVAHPDEGRRLALLLDDVLHE</sequence>
<organism evidence="5 6">
    <name type="scientific">Stentor coeruleus</name>
    <dbReference type="NCBI Taxonomy" id="5963"/>
    <lineage>
        <taxon>Eukaryota</taxon>
        <taxon>Sar</taxon>
        <taxon>Alveolata</taxon>
        <taxon>Ciliophora</taxon>
        <taxon>Postciliodesmatophora</taxon>
        <taxon>Heterotrichea</taxon>
        <taxon>Heterotrichida</taxon>
        <taxon>Stentoridae</taxon>
        <taxon>Stentor</taxon>
    </lineage>
</organism>
<evidence type="ECO:0000256" key="4">
    <source>
        <dbReference type="ARBA" id="ARBA00022737"/>
    </source>
</evidence>
<name>A0A1R2BAM5_9CILI</name>
<dbReference type="InterPro" id="IPR050687">
    <property type="entry name" value="Dynein_IC"/>
</dbReference>
<dbReference type="InterPro" id="IPR015943">
    <property type="entry name" value="WD40/YVTN_repeat-like_dom_sf"/>
</dbReference>
<keyword evidence="2" id="KW-0963">Cytoplasm</keyword>
<evidence type="ECO:0000256" key="3">
    <source>
        <dbReference type="ARBA" id="ARBA00022574"/>
    </source>
</evidence>
<keyword evidence="3" id="KW-0853">WD repeat</keyword>
<dbReference type="AlphaFoldDB" id="A0A1R2BAM5"/>
<dbReference type="PANTHER" id="PTHR12442">
    <property type="entry name" value="DYNEIN INTERMEDIATE CHAIN"/>
    <property type="match status" value="1"/>
</dbReference>
<dbReference type="GO" id="GO:0097014">
    <property type="term" value="C:ciliary plasm"/>
    <property type="evidence" value="ECO:0007669"/>
    <property type="project" value="TreeGrafter"/>
</dbReference>
<evidence type="ECO:0000313" key="5">
    <source>
        <dbReference type="EMBL" id="OMJ73650.1"/>
    </source>
</evidence>
<comment type="subcellular location">
    <subcellularLocation>
        <location evidence="1">Cytoplasm</location>
    </subcellularLocation>
</comment>
<dbReference type="Pfam" id="PF00400">
    <property type="entry name" value="WD40"/>
    <property type="match status" value="1"/>
</dbReference>
<evidence type="ECO:0000256" key="2">
    <source>
        <dbReference type="ARBA" id="ARBA00022490"/>
    </source>
</evidence>
<protein>
    <submittedName>
        <fullName evidence="5">Uncharacterized protein</fullName>
    </submittedName>
</protein>
<dbReference type="GO" id="GO:0045504">
    <property type="term" value="F:dynein heavy chain binding"/>
    <property type="evidence" value="ECO:0007669"/>
    <property type="project" value="TreeGrafter"/>
</dbReference>
<dbReference type="GO" id="GO:0042073">
    <property type="term" value="P:intraciliary transport"/>
    <property type="evidence" value="ECO:0007669"/>
    <property type="project" value="TreeGrafter"/>
</dbReference>
<keyword evidence="4" id="KW-0677">Repeat</keyword>
<reference evidence="5 6" key="1">
    <citation type="submission" date="2016-11" db="EMBL/GenBank/DDBJ databases">
        <title>The macronuclear genome of Stentor coeruleus: a giant cell with tiny introns.</title>
        <authorList>
            <person name="Slabodnick M."/>
            <person name="Ruby J.G."/>
            <person name="Reiff S.B."/>
            <person name="Swart E.C."/>
            <person name="Gosai S."/>
            <person name="Prabakaran S."/>
            <person name="Witkowska E."/>
            <person name="Larue G.E."/>
            <person name="Fisher S."/>
            <person name="Freeman R.M."/>
            <person name="Gunawardena J."/>
            <person name="Chu W."/>
            <person name="Stover N.A."/>
            <person name="Gregory B.D."/>
            <person name="Nowacki M."/>
            <person name="Derisi J."/>
            <person name="Roy S.W."/>
            <person name="Marshall W.F."/>
            <person name="Sood P."/>
        </authorList>
    </citation>
    <scope>NUCLEOTIDE SEQUENCE [LARGE SCALE GENOMIC DNA]</scope>
    <source>
        <strain evidence="5">WM001</strain>
    </source>
</reference>
<dbReference type="OrthoDB" id="4189at2759"/>
<dbReference type="Proteomes" id="UP000187209">
    <property type="component" value="Unassembled WGS sequence"/>
</dbReference>
<dbReference type="EMBL" id="MPUH01000806">
    <property type="protein sequence ID" value="OMJ73650.1"/>
    <property type="molecule type" value="Genomic_DNA"/>
</dbReference>
<dbReference type="SMART" id="SM00320">
    <property type="entry name" value="WD40"/>
    <property type="match status" value="5"/>
</dbReference>
<keyword evidence="6" id="KW-1185">Reference proteome</keyword>
<gene>
    <name evidence="5" type="ORF">SteCoe_27611</name>
</gene>
<comment type="caution">
    <text evidence="5">The sequence shown here is derived from an EMBL/GenBank/DDBJ whole genome shotgun (WGS) entry which is preliminary data.</text>
</comment>
<dbReference type="SUPFAM" id="SSF50978">
    <property type="entry name" value="WD40 repeat-like"/>
    <property type="match status" value="1"/>
</dbReference>
<dbReference type="Gene3D" id="2.130.10.10">
    <property type="entry name" value="YVTN repeat-like/Quinoprotein amine dehydrogenase"/>
    <property type="match status" value="2"/>
</dbReference>
<dbReference type="GO" id="GO:0045503">
    <property type="term" value="F:dynein light chain binding"/>
    <property type="evidence" value="ECO:0007669"/>
    <property type="project" value="TreeGrafter"/>
</dbReference>
<dbReference type="PANTHER" id="PTHR12442:SF26">
    <property type="entry name" value="CYTOPLASMIC DYNEIN 2 INTERMEDIATE CHAIN 2"/>
    <property type="match status" value="1"/>
</dbReference>